<proteinExistence type="predicted"/>
<evidence type="ECO:0000256" key="5">
    <source>
        <dbReference type="ARBA" id="ARBA00022679"/>
    </source>
</evidence>
<comment type="subcellular location">
    <subcellularLocation>
        <location evidence="1">Cytoplasm</location>
    </subcellularLocation>
</comment>
<dbReference type="InterPro" id="IPR000719">
    <property type="entry name" value="Prot_kinase_dom"/>
</dbReference>
<dbReference type="Proteomes" id="UP000515204">
    <property type="component" value="Unplaced"/>
</dbReference>
<evidence type="ECO:0000256" key="9">
    <source>
        <dbReference type="ARBA" id="ARBA00048789"/>
    </source>
</evidence>
<dbReference type="PROSITE" id="PS00108">
    <property type="entry name" value="PROTEIN_KINASE_ST"/>
    <property type="match status" value="1"/>
</dbReference>
<dbReference type="GO" id="GO:0033209">
    <property type="term" value="P:tumor necrosis factor-mediated signaling pathway"/>
    <property type="evidence" value="ECO:0007669"/>
    <property type="project" value="TreeGrafter"/>
</dbReference>
<organism evidence="11 15">
    <name type="scientific">Dinoponera quadriceps</name>
    <name type="common">South American ant</name>
    <dbReference type="NCBI Taxonomy" id="609295"/>
    <lineage>
        <taxon>Eukaryota</taxon>
        <taxon>Metazoa</taxon>
        <taxon>Ecdysozoa</taxon>
        <taxon>Arthropoda</taxon>
        <taxon>Hexapoda</taxon>
        <taxon>Insecta</taxon>
        <taxon>Pterygota</taxon>
        <taxon>Neoptera</taxon>
        <taxon>Endopterygota</taxon>
        <taxon>Hymenoptera</taxon>
        <taxon>Apocrita</taxon>
        <taxon>Aculeata</taxon>
        <taxon>Formicoidea</taxon>
        <taxon>Formicidae</taxon>
        <taxon>Ponerinae</taxon>
        <taxon>Ponerini</taxon>
        <taxon>Dinoponera</taxon>
    </lineage>
</organism>
<evidence type="ECO:0000256" key="6">
    <source>
        <dbReference type="ARBA" id="ARBA00022741"/>
    </source>
</evidence>
<evidence type="ECO:0000313" key="12">
    <source>
        <dbReference type="RefSeq" id="XP_014483180.1"/>
    </source>
</evidence>
<keyword evidence="5" id="KW-0808">Transferase</keyword>
<dbReference type="CTD" id="44432"/>
<dbReference type="SUPFAM" id="SSF56112">
    <property type="entry name" value="Protein kinase-like (PK-like)"/>
    <property type="match status" value="1"/>
</dbReference>
<dbReference type="GO" id="GO:0045944">
    <property type="term" value="P:positive regulation of transcription by RNA polymerase II"/>
    <property type="evidence" value="ECO:0007669"/>
    <property type="project" value="TreeGrafter"/>
</dbReference>
<dbReference type="GO" id="GO:0008385">
    <property type="term" value="C:IkappaB kinase complex"/>
    <property type="evidence" value="ECO:0007669"/>
    <property type="project" value="TreeGrafter"/>
</dbReference>
<keyword evidence="3" id="KW-0963">Cytoplasm</keyword>
<evidence type="ECO:0000313" key="15">
    <source>
        <dbReference type="RefSeq" id="XP_014483183.1"/>
    </source>
</evidence>
<gene>
    <name evidence="12 13 14 15" type="primary">LOC106748819</name>
</gene>
<evidence type="ECO:0000256" key="1">
    <source>
        <dbReference type="ARBA" id="ARBA00004496"/>
    </source>
</evidence>
<dbReference type="InterPro" id="IPR046375">
    <property type="entry name" value="IKBKB_SDD_sf"/>
</dbReference>
<dbReference type="InterPro" id="IPR051180">
    <property type="entry name" value="IKK"/>
</dbReference>
<reference evidence="12 13" key="1">
    <citation type="submission" date="2025-04" db="UniProtKB">
        <authorList>
            <consortium name="RefSeq"/>
        </authorList>
    </citation>
    <scope>IDENTIFICATION</scope>
</reference>
<dbReference type="RefSeq" id="XP_014483180.1">
    <property type="nucleotide sequence ID" value="XM_014627694.1"/>
</dbReference>
<comment type="catalytic activity">
    <reaction evidence="9">
        <text>L-seryl-[I-kappa-B protein] + ATP = O-phospho-L-seryl-[I-kappa-B protein] + ADP + H(+)</text>
        <dbReference type="Rhea" id="RHEA:19073"/>
        <dbReference type="Rhea" id="RHEA-COMP:13698"/>
        <dbReference type="Rhea" id="RHEA-COMP:13699"/>
        <dbReference type="ChEBI" id="CHEBI:15378"/>
        <dbReference type="ChEBI" id="CHEBI:29999"/>
        <dbReference type="ChEBI" id="CHEBI:30616"/>
        <dbReference type="ChEBI" id="CHEBI:83421"/>
        <dbReference type="ChEBI" id="CHEBI:456216"/>
        <dbReference type="EC" id="2.7.11.10"/>
    </reaction>
</comment>
<dbReference type="RefSeq" id="XP_014483183.1">
    <property type="nucleotide sequence ID" value="XM_014627697.1"/>
</dbReference>
<name>A0A6P3XZ23_DINQU</name>
<dbReference type="OrthoDB" id="267381at2759"/>
<dbReference type="AlphaFoldDB" id="A0A6P3XZ23"/>
<evidence type="ECO:0000259" key="10">
    <source>
        <dbReference type="PROSITE" id="PS50011"/>
    </source>
</evidence>
<evidence type="ECO:0000256" key="2">
    <source>
        <dbReference type="ARBA" id="ARBA00012442"/>
    </source>
</evidence>
<keyword evidence="4" id="KW-0723">Serine/threonine-protein kinase</keyword>
<evidence type="ECO:0000313" key="13">
    <source>
        <dbReference type="RefSeq" id="XP_014483181.1"/>
    </source>
</evidence>
<dbReference type="InterPro" id="IPR008271">
    <property type="entry name" value="Ser/Thr_kinase_AS"/>
</dbReference>
<keyword evidence="7" id="KW-0418">Kinase</keyword>
<dbReference type="SMART" id="SM00220">
    <property type="entry name" value="S_TKc"/>
    <property type="match status" value="1"/>
</dbReference>
<evidence type="ECO:0000256" key="7">
    <source>
        <dbReference type="ARBA" id="ARBA00022777"/>
    </source>
</evidence>
<dbReference type="GO" id="GO:0008384">
    <property type="term" value="F:IkappaB kinase activity"/>
    <property type="evidence" value="ECO:0007669"/>
    <property type="project" value="UniProtKB-EC"/>
</dbReference>
<dbReference type="Gene3D" id="1.10.510.10">
    <property type="entry name" value="Transferase(Phosphotransferase) domain 1"/>
    <property type="match status" value="1"/>
</dbReference>
<dbReference type="PANTHER" id="PTHR22969:SF17">
    <property type="entry name" value="INHIBITOR OF NUCLEAR FACTOR KAPPA-B KINASE SUBUNIT BETA"/>
    <property type="match status" value="1"/>
</dbReference>
<dbReference type="PANTHER" id="PTHR22969">
    <property type="entry name" value="IKB KINASE"/>
    <property type="match status" value="1"/>
</dbReference>
<keyword evidence="6" id="KW-0547">Nucleotide-binding</keyword>
<evidence type="ECO:0000313" key="14">
    <source>
        <dbReference type="RefSeq" id="XP_014483182.1"/>
    </source>
</evidence>
<feature type="domain" description="Protein kinase" evidence="10">
    <location>
        <begin position="12"/>
        <end position="300"/>
    </location>
</feature>
<keyword evidence="8" id="KW-0067">ATP-binding</keyword>
<dbReference type="Gene3D" id="1.20.1270.250">
    <property type="match status" value="1"/>
</dbReference>
<dbReference type="EC" id="2.7.11.10" evidence="2"/>
<evidence type="ECO:0000256" key="3">
    <source>
        <dbReference type="ARBA" id="ARBA00022490"/>
    </source>
</evidence>
<keyword evidence="11" id="KW-1185">Reference proteome</keyword>
<sequence length="750" mass="87912">MMSNPVQSSNDWKFNRTLGAGGFGTVELWMHVQSGKKFAIKKCKWDYSQLTPVQRKRWANEVDIMSRLKHPNIVKAGFLPFKLPNIENNLPILCMEYCKKGDLRKILNHPENCCGIRETEAVKVMTEVSSAVEYLHSQNITHRDLKPENIVLQDENNVLLYKLIDLGYAKELGEASLSASLVGTLNYVAPELLWQKKYSCSVDYWSLGILFYEVVTGIRPFLPKMQHTMEWMKQIQNKDYEDIHAYESEGKIIFGKDIQDPTDLSNNLRSKMVAWFRLVLQWDPHKRGRVFDESGRSDLMVFKMLWQILSKKVLYIFCVPLYKIKIYEVDGNTTVKDVQLLIEKNTNIKVEHQILTDYNGAVLIESSALLVSKTNDHTLFVFKDGCYLTKDIPTLNIPAEVDKMMIQLKDELTFEVLENYYRYTIYFVREQVNLFQLYVFAFSINIDLLHQKINTFNTNMEKTLENTKTLMNQVDVIRLRYANSTSADATDRREVLRPYFDKIDKLVNAADQIKMKFISLMENNDKFRNEVQSIDYMKDLLELYSKICDVYVDLKQRNTHKTAKPSSMVKLVFEFLNVREIQLSQNINIPRQTHNLQDELLKLEKIFNSVTVMTKLYWKEYQKIAELDVEIAPQQSNSHQFANISTIELNSAIQSEDNVIYDNLVILHTMENLMAEMQKKYLEVLNIDPFSESINTWNIMTYTPLNVGMFVSLNKCVNRPVQQLFWFRYFSCIRLKIYNNYKYVCTRKGR</sequence>
<dbReference type="KEGG" id="dqu:106748819"/>
<evidence type="ECO:0000256" key="4">
    <source>
        <dbReference type="ARBA" id="ARBA00022527"/>
    </source>
</evidence>
<dbReference type="GeneID" id="106748819"/>
<evidence type="ECO:0000313" key="11">
    <source>
        <dbReference type="Proteomes" id="UP000515204"/>
    </source>
</evidence>
<dbReference type="PROSITE" id="PS50011">
    <property type="entry name" value="PROTEIN_KINASE_DOM"/>
    <property type="match status" value="1"/>
</dbReference>
<dbReference type="RefSeq" id="XP_014483182.1">
    <property type="nucleotide sequence ID" value="XM_014627696.1"/>
</dbReference>
<protein>
    <recommendedName>
        <fullName evidence="2">IkappaB kinase</fullName>
        <ecNumber evidence="2">2.7.11.10</ecNumber>
    </recommendedName>
</protein>
<dbReference type="Gene3D" id="3.10.20.90">
    <property type="entry name" value="Phosphatidylinositol 3-kinase Catalytic Subunit, Chain A, domain 1"/>
    <property type="match status" value="1"/>
</dbReference>
<dbReference type="RefSeq" id="XP_014483181.1">
    <property type="nucleotide sequence ID" value="XM_014627695.1"/>
</dbReference>
<dbReference type="Pfam" id="PF00069">
    <property type="entry name" value="Pkinase"/>
    <property type="match status" value="1"/>
</dbReference>
<dbReference type="InterPro" id="IPR011009">
    <property type="entry name" value="Kinase-like_dom_sf"/>
</dbReference>
<dbReference type="GO" id="GO:0005524">
    <property type="term" value="F:ATP binding"/>
    <property type="evidence" value="ECO:0007669"/>
    <property type="project" value="UniProtKB-KW"/>
</dbReference>
<evidence type="ECO:0000256" key="8">
    <source>
        <dbReference type="ARBA" id="ARBA00022840"/>
    </source>
</evidence>
<accession>A0A6P3XZ23</accession>